<evidence type="ECO:0000256" key="3">
    <source>
        <dbReference type="ARBA" id="ARBA00022840"/>
    </source>
</evidence>
<gene>
    <name evidence="5" type="primary">znuC</name>
    <name evidence="5" type="ORF">HRbin17_00915</name>
</gene>
<dbReference type="InterPro" id="IPR003593">
    <property type="entry name" value="AAA+_ATPase"/>
</dbReference>
<comment type="caution">
    <text evidence="5">The sequence shown here is derived from an EMBL/GenBank/DDBJ whole genome shotgun (WGS) entry which is preliminary data.</text>
</comment>
<keyword evidence="1" id="KW-0813">Transport</keyword>
<keyword evidence="3 5" id="KW-0067">ATP-binding</keyword>
<protein>
    <submittedName>
        <fullName evidence="5">Zinc import ATP-binding protein ZnuC</fullName>
        <ecNumber evidence="5">3.6.3.-</ecNumber>
    </submittedName>
</protein>
<dbReference type="InterPro" id="IPR017871">
    <property type="entry name" value="ABC_transporter-like_CS"/>
</dbReference>
<dbReference type="EC" id="3.6.3.-" evidence="5"/>
<dbReference type="SUPFAM" id="SSF52540">
    <property type="entry name" value="P-loop containing nucleoside triphosphate hydrolases"/>
    <property type="match status" value="1"/>
</dbReference>
<dbReference type="GO" id="GO:0016887">
    <property type="term" value="F:ATP hydrolysis activity"/>
    <property type="evidence" value="ECO:0007669"/>
    <property type="project" value="InterPro"/>
</dbReference>
<dbReference type="Proteomes" id="UP000236173">
    <property type="component" value="Unassembled WGS sequence"/>
</dbReference>
<dbReference type="PROSITE" id="PS50893">
    <property type="entry name" value="ABC_TRANSPORTER_2"/>
    <property type="match status" value="1"/>
</dbReference>
<dbReference type="PANTHER" id="PTHR42734">
    <property type="entry name" value="METAL TRANSPORT SYSTEM ATP-BINDING PROTEIN TM_0124-RELATED"/>
    <property type="match status" value="1"/>
</dbReference>
<evidence type="ECO:0000256" key="1">
    <source>
        <dbReference type="ARBA" id="ARBA00022448"/>
    </source>
</evidence>
<proteinExistence type="predicted"/>
<sequence>MGKALVSLQSVTLGYGRKVVLREVTMRLGQGEFWGFVGPNGSGKTTLVRALLRLLRPQSGQIVWHQPVRIGYVPQREALDDLLPLTALDIVLMGRIRKGGFLHRFTVTDRQKALQVMEQVGIAALAPLPYRDLSGGQKQRVLIARALATEPDVLLLDEPTNGLDLPTEHAIMALLRRIHAERGVTVVLVTHLLSLAANAATHLALFREGQVIAGPAPELLTERRLSATYQAPIVVHEVNGYRIVLMGAGQQ</sequence>
<dbReference type="InterPro" id="IPR027417">
    <property type="entry name" value="P-loop_NTPase"/>
</dbReference>
<evidence type="ECO:0000259" key="4">
    <source>
        <dbReference type="PROSITE" id="PS50893"/>
    </source>
</evidence>
<name>A0A2H5XB43_9BACT</name>
<dbReference type="SMART" id="SM00382">
    <property type="entry name" value="AAA"/>
    <property type="match status" value="1"/>
</dbReference>
<dbReference type="Gene3D" id="3.40.50.300">
    <property type="entry name" value="P-loop containing nucleotide triphosphate hydrolases"/>
    <property type="match status" value="1"/>
</dbReference>
<dbReference type="Pfam" id="PF00005">
    <property type="entry name" value="ABC_tran"/>
    <property type="match status" value="1"/>
</dbReference>
<dbReference type="EMBL" id="BEHT01000010">
    <property type="protein sequence ID" value="GBC98403.1"/>
    <property type="molecule type" value="Genomic_DNA"/>
</dbReference>
<dbReference type="InterPro" id="IPR003439">
    <property type="entry name" value="ABC_transporter-like_ATP-bd"/>
</dbReference>
<keyword evidence="2" id="KW-0547">Nucleotide-binding</keyword>
<dbReference type="AlphaFoldDB" id="A0A2H5XB43"/>
<feature type="domain" description="ABC transporter" evidence="4">
    <location>
        <begin position="6"/>
        <end position="233"/>
    </location>
</feature>
<dbReference type="GO" id="GO:0005524">
    <property type="term" value="F:ATP binding"/>
    <property type="evidence" value="ECO:0007669"/>
    <property type="project" value="UniProtKB-KW"/>
</dbReference>
<organism evidence="5 6">
    <name type="scientific">Candidatus Fervidibacter japonicus</name>
    <dbReference type="NCBI Taxonomy" id="2035412"/>
    <lineage>
        <taxon>Bacteria</taxon>
        <taxon>Candidatus Fervidibacterota</taxon>
        <taxon>Candidatus Fervidibacter</taxon>
    </lineage>
</organism>
<evidence type="ECO:0000313" key="6">
    <source>
        <dbReference type="Proteomes" id="UP000236173"/>
    </source>
</evidence>
<keyword evidence="5" id="KW-0378">Hydrolase</keyword>
<dbReference type="InterPro" id="IPR050153">
    <property type="entry name" value="Metal_Ion_Import_ABC"/>
</dbReference>
<reference evidence="6" key="1">
    <citation type="submission" date="2017-09" db="EMBL/GenBank/DDBJ databases">
        <title>Metaegenomics of thermophilic ammonia-oxidizing enrichment culture.</title>
        <authorList>
            <person name="Kato S."/>
            <person name="Suzuki K."/>
        </authorList>
    </citation>
    <scope>NUCLEOTIDE SEQUENCE [LARGE SCALE GENOMIC DNA]</scope>
</reference>
<accession>A0A2H5XB43</accession>
<evidence type="ECO:0000256" key="2">
    <source>
        <dbReference type="ARBA" id="ARBA00022741"/>
    </source>
</evidence>
<dbReference type="PROSITE" id="PS00211">
    <property type="entry name" value="ABC_TRANSPORTER_1"/>
    <property type="match status" value="1"/>
</dbReference>
<evidence type="ECO:0000313" key="5">
    <source>
        <dbReference type="EMBL" id="GBC98403.1"/>
    </source>
</evidence>